<dbReference type="EMBL" id="KV879219">
    <property type="protein sequence ID" value="OJJ94559.1"/>
    <property type="molecule type" value="Genomic_DNA"/>
</dbReference>
<dbReference type="GO" id="GO:0008270">
    <property type="term" value="F:zinc ion binding"/>
    <property type="evidence" value="ECO:0007669"/>
    <property type="project" value="InterPro"/>
</dbReference>
<dbReference type="Proteomes" id="UP000184546">
    <property type="component" value="Unassembled WGS sequence"/>
</dbReference>
<reference evidence="3" key="1">
    <citation type="journal article" date="2017" name="Genome Biol.">
        <title>Comparative genomics reveals high biological diversity and specific adaptations in the industrially and medically important fungal genus Aspergillus.</title>
        <authorList>
            <person name="de Vries R.P."/>
            <person name="Riley R."/>
            <person name="Wiebenga A."/>
            <person name="Aguilar-Osorio G."/>
            <person name="Amillis S."/>
            <person name="Uchima C.A."/>
            <person name="Anderluh G."/>
            <person name="Asadollahi M."/>
            <person name="Askin M."/>
            <person name="Barry K."/>
            <person name="Battaglia E."/>
            <person name="Bayram O."/>
            <person name="Benocci T."/>
            <person name="Braus-Stromeyer S.A."/>
            <person name="Caldana C."/>
            <person name="Canovas D."/>
            <person name="Cerqueira G.C."/>
            <person name="Chen F."/>
            <person name="Chen W."/>
            <person name="Choi C."/>
            <person name="Clum A."/>
            <person name="Dos Santos R.A."/>
            <person name="Damasio A.R."/>
            <person name="Diallinas G."/>
            <person name="Emri T."/>
            <person name="Fekete E."/>
            <person name="Flipphi M."/>
            <person name="Freyberg S."/>
            <person name="Gallo A."/>
            <person name="Gournas C."/>
            <person name="Habgood R."/>
            <person name="Hainaut M."/>
            <person name="Harispe M.L."/>
            <person name="Henrissat B."/>
            <person name="Hilden K.S."/>
            <person name="Hope R."/>
            <person name="Hossain A."/>
            <person name="Karabika E."/>
            <person name="Karaffa L."/>
            <person name="Karanyi Z."/>
            <person name="Krasevec N."/>
            <person name="Kuo A."/>
            <person name="Kusch H."/>
            <person name="LaButti K."/>
            <person name="Lagendijk E.L."/>
            <person name="Lapidus A."/>
            <person name="Levasseur A."/>
            <person name="Lindquist E."/>
            <person name="Lipzen A."/>
            <person name="Logrieco A.F."/>
            <person name="MacCabe A."/>
            <person name="Maekelae M.R."/>
            <person name="Malavazi I."/>
            <person name="Melin P."/>
            <person name="Meyer V."/>
            <person name="Mielnichuk N."/>
            <person name="Miskei M."/>
            <person name="Molnar A.P."/>
            <person name="Mule G."/>
            <person name="Ngan C.Y."/>
            <person name="Orejas M."/>
            <person name="Orosz E."/>
            <person name="Ouedraogo J.P."/>
            <person name="Overkamp K.M."/>
            <person name="Park H.-S."/>
            <person name="Perrone G."/>
            <person name="Piumi F."/>
            <person name="Punt P.J."/>
            <person name="Ram A.F."/>
            <person name="Ramon A."/>
            <person name="Rauscher S."/>
            <person name="Record E."/>
            <person name="Riano-Pachon D.M."/>
            <person name="Robert V."/>
            <person name="Roehrig J."/>
            <person name="Ruller R."/>
            <person name="Salamov A."/>
            <person name="Salih N.S."/>
            <person name="Samson R.A."/>
            <person name="Sandor E."/>
            <person name="Sanguinetti M."/>
            <person name="Schuetze T."/>
            <person name="Sepcic K."/>
            <person name="Shelest E."/>
            <person name="Sherlock G."/>
            <person name="Sophianopoulou V."/>
            <person name="Squina F.M."/>
            <person name="Sun H."/>
            <person name="Susca A."/>
            <person name="Todd R.B."/>
            <person name="Tsang A."/>
            <person name="Unkles S.E."/>
            <person name="van de Wiele N."/>
            <person name="van Rossen-Uffink D."/>
            <person name="Oliveira J.V."/>
            <person name="Vesth T.C."/>
            <person name="Visser J."/>
            <person name="Yu J.-H."/>
            <person name="Zhou M."/>
            <person name="Andersen M.R."/>
            <person name="Archer D.B."/>
            <person name="Baker S.E."/>
            <person name="Benoit I."/>
            <person name="Brakhage A.A."/>
            <person name="Braus G.H."/>
            <person name="Fischer R."/>
            <person name="Frisvad J.C."/>
            <person name="Goldman G.H."/>
            <person name="Houbraken J."/>
            <person name="Oakley B."/>
            <person name="Pocsi I."/>
            <person name="Scazzocchio C."/>
            <person name="Seiboth B."/>
            <person name="vanKuyk P.A."/>
            <person name="Wortman J."/>
            <person name="Dyer P.S."/>
            <person name="Grigoriev I.V."/>
        </authorList>
    </citation>
    <scope>NUCLEOTIDE SEQUENCE [LARGE SCALE GENOMIC DNA]</scope>
    <source>
        <strain evidence="3">ATCC 16872 / CBS 172.66 / WB 5094</strain>
    </source>
</reference>
<dbReference type="VEuPathDB" id="FungiDB:ASPACDRAFT_1860847"/>
<sequence length="114" mass="12682">MKAALSYIVKGCEIAINRAALLEQEVDELRTGLERQNAKNKRSHRQMAGLNGLTVDEAKNAFKRVCEADQVGGSQFEESAAGEEQPRRRAPPRCSDCNTIGHIRTRCPTRQNTN</sequence>
<dbReference type="OMA" id="IRTRCPT"/>
<protein>
    <recommendedName>
        <fullName evidence="4">CCHC-type domain-containing protein</fullName>
    </recommendedName>
</protein>
<accession>A0A1L9WEF3</accession>
<evidence type="ECO:0000256" key="1">
    <source>
        <dbReference type="SAM" id="MobiDB-lite"/>
    </source>
</evidence>
<dbReference type="GeneID" id="30971587"/>
<keyword evidence="3" id="KW-1185">Reference proteome</keyword>
<evidence type="ECO:0008006" key="4">
    <source>
        <dbReference type="Google" id="ProtNLM"/>
    </source>
</evidence>
<dbReference type="InterPro" id="IPR036875">
    <property type="entry name" value="Znf_CCHC_sf"/>
</dbReference>
<proteinExistence type="predicted"/>
<dbReference type="SUPFAM" id="SSF57756">
    <property type="entry name" value="Retrovirus zinc finger-like domains"/>
    <property type="match status" value="1"/>
</dbReference>
<gene>
    <name evidence="2" type="ORF">ASPACDRAFT_1860847</name>
</gene>
<dbReference type="OrthoDB" id="4369213at2759"/>
<organism evidence="2 3">
    <name type="scientific">Aspergillus aculeatus (strain ATCC 16872 / CBS 172.66 / WB 5094)</name>
    <dbReference type="NCBI Taxonomy" id="690307"/>
    <lineage>
        <taxon>Eukaryota</taxon>
        <taxon>Fungi</taxon>
        <taxon>Dikarya</taxon>
        <taxon>Ascomycota</taxon>
        <taxon>Pezizomycotina</taxon>
        <taxon>Eurotiomycetes</taxon>
        <taxon>Eurotiomycetidae</taxon>
        <taxon>Eurotiales</taxon>
        <taxon>Aspergillaceae</taxon>
        <taxon>Aspergillus</taxon>
        <taxon>Aspergillus subgen. Circumdati</taxon>
    </lineage>
</organism>
<dbReference type="GO" id="GO:0003676">
    <property type="term" value="F:nucleic acid binding"/>
    <property type="evidence" value="ECO:0007669"/>
    <property type="project" value="InterPro"/>
</dbReference>
<dbReference type="AlphaFoldDB" id="A0A1L9WEF3"/>
<evidence type="ECO:0000313" key="3">
    <source>
        <dbReference type="Proteomes" id="UP000184546"/>
    </source>
</evidence>
<evidence type="ECO:0000313" key="2">
    <source>
        <dbReference type="EMBL" id="OJJ94559.1"/>
    </source>
</evidence>
<name>A0A1L9WEF3_ASPA1</name>
<feature type="region of interest" description="Disordered" evidence="1">
    <location>
        <begin position="73"/>
        <end position="95"/>
    </location>
</feature>
<dbReference type="RefSeq" id="XP_020050899.1">
    <property type="nucleotide sequence ID" value="XM_020197773.1"/>
</dbReference>
<dbReference type="STRING" id="690307.A0A1L9WEF3"/>